<dbReference type="Gene3D" id="3.20.20.70">
    <property type="entry name" value="Aldolase class I"/>
    <property type="match status" value="1"/>
</dbReference>
<feature type="binding site" evidence="7">
    <location>
        <position position="177"/>
    </location>
    <ligand>
        <name>glyoxylate</name>
        <dbReference type="ChEBI" id="CHEBI:36655"/>
    </ligand>
</feature>
<dbReference type="PANTHER" id="PTHR10578">
    <property type="entry name" value="S -2-HYDROXY-ACID OXIDASE-RELATED"/>
    <property type="match status" value="1"/>
</dbReference>
<evidence type="ECO:0000256" key="7">
    <source>
        <dbReference type="PIRSR" id="PIRSR000138-2"/>
    </source>
</evidence>
<keyword evidence="3 7" id="KW-0288">FMN</keyword>
<dbReference type="Pfam" id="PF01070">
    <property type="entry name" value="FMN_dh"/>
    <property type="match status" value="1"/>
</dbReference>
<evidence type="ECO:0000256" key="6">
    <source>
        <dbReference type="PIRSR" id="PIRSR000138-1"/>
    </source>
</evidence>
<dbReference type="GO" id="GO:0016491">
    <property type="term" value="F:oxidoreductase activity"/>
    <property type="evidence" value="ECO:0007669"/>
    <property type="project" value="UniProtKB-KW"/>
</dbReference>
<evidence type="ECO:0000256" key="8">
    <source>
        <dbReference type="SAM" id="MobiDB-lite"/>
    </source>
</evidence>
<feature type="binding site" evidence="7">
    <location>
        <begin position="321"/>
        <end position="325"/>
    </location>
    <ligand>
        <name>FMN</name>
        <dbReference type="ChEBI" id="CHEBI:58210"/>
    </ligand>
</feature>
<dbReference type="PROSITE" id="PS51349">
    <property type="entry name" value="FMN_HYDROXY_ACID_DH_2"/>
    <property type="match status" value="1"/>
</dbReference>
<protein>
    <submittedName>
        <fullName evidence="10">Lactate oxidase</fullName>
    </submittedName>
</protein>
<feature type="binding site" evidence="7">
    <location>
        <position position="288"/>
    </location>
    <ligand>
        <name>FMN</name>
        <dbReference type="ChEBI" id="CHEBI:58210"/>
    </ligand>
</feature>
<keyword evidence="4" id="KW-0560">Oxidoreductase</keyword>
<reference evidence="10 11" key="1">
    <citation type="submission" date="2016-10" db="EMBL/GenBank/DDBJ databases">
        <authorList>
            <person name="de Groot N.N."/>
        </authorList>
    </citation>
    <scope>NUCLEOTIDE SEQUENCE [LARGE SCALE GENOMIC DNA]</scope>
    <source>
        <strain evidence="10 11">LMG 18387</strain>
    </source>
</reference>
<feature type="binding site" evidence="7">
    <location>
        <position position="175"/>
    </location>
    <ligand>
        <name>FMN</name>
        <dbReference type="ChEBI" id="CHEBI:58210"/>
    </ligand>
</feature>
<gene>
    <name evidence="10" type="ORF">SAMN05216588_116104</name>
</gene>
<feature type="binding site" evidence="7">
    <location>
        <position position="290"/>
    </location>
    <ligand>
        <name>glyoxylate</name>
        <dbReference type="ChEBI" id="CHEBI:36655"/>
    </ligand>
</feature>
<evidence type="ECO:0000313" key="10">
    <source>
        <dbReference type="EMBL" id="SDI41767.1"/>
    </source>
</evidence>
<dbReference type="InterPro" id="IPR013785">
    <property type="entry name" value="Aldolase_TIM"/>
</dbReference>
<feature type="binding site" evidence="7">
    <location>
        <position position="266"/>
    </location>
    <ligand>
        <name>FMN</name>
        <dbReference type="ChEBI" id="CHEBI:58210"/>
    </ligand>
</feature>
<feature type="binding site" evidence="7">
    <location>
        <begin position="344"/>
        <end position="345"/>
    </location>
    <ligand>
        <name>FMN</name>
        <dbReference type="ChEBI" id="CHEBI:58210"/>
    </ligand>
</feature>
<dbReference type="SMART" id="SM01240">
    <property type="entry name" value="IMPDH"/>
    <property type="match status" value="1"/>
</dbReference>
<name>A0A1G8KEC0_9GAMM</name>
<dbReference type="RefSeq" id="WP_084307564.1">
    <property type="nucleotide sequence ID" value="NZ_FNDG01000016.1"/>
</dbReference>
<comment type="cofactor">
    <cofactor evidence="1">
        <name>FMN</name>
        <dbReference type="ChEBI" id="CHEBI:58210"/>
    </cofactor>
</comment>
<feature type="binding site" evidence="7">
    <location>
        <position position="293"/>
    </location>
    <ligand>
        <name>glyoxylate</name>
        <dbReference type="ChEBI" id="CHEBI:36655"/>
    </ligand>
</feature>
<dbReference type="PANTHER" id="PTHR10578:SF107">
    <property type="entry name" value="2-HYDROXYACID OXIDASE 1"/>
    <property type="match status" value="1"/>
</dbReference>
<evidence type="ECO:0000256" key="4">
    <source>
        <dbReference type="ARBA" id="ARBA00023002"/>
    </source>
</evidence>
<feature type="region of interest" description="Disordered" evidence="8">
    <location>
        <begin position="24"/>
        <end position="49"/>
    </location>
</feature>
<feature type="binding site" evidence="7">
    <location>
        <position position="154"/>
    </location>
    <ligand>
        <name>FMN</name>
        <dbReference type="ChEBI" id="CHEBI:58210"/>
    </ligand>
</feature>
<dbReference type="PROSITE" id="PS00557">
    <property type="entry name" value="FMN_HYDROXY_ACID_DH_1"/>
    <property type="match status" value="1"/>
</dbReference>
<dbReference type="InterPro" id="IPR008259">
    <property type="entry name" value="FMN_hydac_DH_AS"/>
</dbReference>
<proteinExistence type="inferred from homology"/>
<feature type="binding site" evidence="7">
    <location>
        <position position="212"/>
    </location>
    <ligand>
        <name>glyoxylate</name>
        <dbReference type="ChEBI" id="CHEBI:36655"/>
    </ligand>
</feature>
<dbReference type="InterPro" id="IPR000262">
    <property type="entry name" value="FMN-dep_DH"/>
</dbReference>
<dbReference type="STRING" id="29435.SAMN05216588_116104"/>
<dbReference type="PIRSF" id="PIRSF000138">
    <property type="entry name" value="Al-hdrx_acd_dh"/>
    <property type="match status" value="1"/>
</dbReference>
<dbReference type="AlphaFoldDB" id="A0A1G8KEC0"/>
<feature type="compositionally biased region" description="Basic and acidic residues" evidence="8">
    <location>
        <begin position="30"/>
        <end position="43"/>
    </location>
</feature>
<dbReference type="InterPro" id="IPR012133">
    <property type="entry name" value="Alpha-hydoxy_acid_DH_FMN"/>
</dbReference>
<feature type="binding site" evidence="7">
    <location>
        <position position="203"/>
    </location>
    <ligand>
        <name>FMN</name>
        <dbReference type="ChEBI" id="CHEBI:58210"/>
    </ligand>
</feature>
<comment type="similarity">
    <text evidence="5">Belongs to the FMN-dependent alpha-hydroxy acid dehydrogenase family.</text>
</comment>
<feature type="active site" description="Proton acceptor" evidence="6">
    <location>
        <position position="290"/>
    </location>
</feature>
<evidence type="ECO:0000256" key="5">
    <source>
        <dbReference type="ARBA" id="ARBA00024042"/>
    </source>
</evidence>
<dbReference type="InterPro" id="IPR037396">
    <property type="entry name" value="FMN_HAD"/>
</dbReference>
<organism evidence="10 11">
    <name type="scientific">Phytopseudomonas flavescens</name>
    <dbReference type="NCBI Taxonomy" id="29435"/>
    <lineage>
        <taxon>Bacteria</taxon>
        <taxon>Pseudomonadati</taxon>
        <taxon>Pseudomonadota</taxon>
        <taxon>Gammaproteobacteria</taxon>
        <taxon>Pseudomonadales</taxon>
        <taxon>Pseudomonadaceae</taxon>
        <taxon>Phytopseudomonas</taxon>
    </lineage>
</organism>
<evidence type="ECO:0000313" key="11">
    <source>
        <dbReference type="Proteomes" id="UP000198606"/>
    </source>
</evidence>
<evidence type="ECO:0000256" key="1">
    <source>
        <dbReference type="ARBA" id="ARBA00001917"/>
    </source>
</evidence>
<keyword evidence="2 7" id="KW-0285">Flavoprotein</keyword>
<accession>A0A1G8KEC0</accession>
<evidence type="ECO:0000259" key="9">
    <source>
        <dbReference type="PROSITE" id="PS51349"/>
    </source>
</evidence>
<evidence type="ECO:0000256" key="2">
    <source>
        <dbReference type="ARBA" id="ARBA00022630"/>
    </source>
</evidence>
<dbReference type="SUPFAM" id="SSF51395">
    <property type="entry name" value="FMN-linked oxidoreductases"/>
    <property type="match status" value="1"/>
</dbReference>
<feature type="binding site" evidence="7">
    <location>
        <position position="72"/>
    </location>
    <ligand>
        <name>glyoxylate</name>
        <dbReference type="ChEBI" id="CHEBI:36655"/>
    </ligand>
</feature>
<sequence length="398" mass="42610">MPPSRRDTLGMLTGGAALLAAQSALGSEHSPLKESPRRMKESSTPRQAPKTYNLLELEALASEVIPRPAFDYIARGAGDEQTLRENRTAFSRAFLDQRILTGKTVKSLETKILGSPLRAPVVVSAMAAHGLAHPSAESGTAKGAAAYGTLLGVSTVSTQNLEQVASASNGDKWFQCYLTRDSGFNRELLQRAHAAGYKAIVLTADVTVGGNREQDRRNNLRMPTPGNFLDTSNRPRKIEFAFDSSIGLDSLDFVRQHSGGLPLIVKGVTTPADARSVLQHGVDAIQVSNHGGRQLDGSPAAFDSLQRVAAEVKGRVPLIFDSGIRRGLDVFKAIAAGADLVAVGRPVLYGLALNGSQGVQWVLEQLEQELRIVMQLSGAATLADIRTTPLLHKPFYDA</sequence>
<feature type="domain" description="FMN hydroxy acid dehydrogenase" evidence="9">
    <location>
        <begin position="46"/>
        <end position="395"/>
    </location>
</feature>
<dbReference type="Proteomes" id="UP000198606">
    <property type="component" value="Unassembled WGS sequence"/>
</dbReference>
<evidence type="ECO:0000256" key="3">
    <source>
        <dbReference type="ARBA" id="ARBA00022643"/>
    </source>
</evidence>
<dbReference type="EMBL" id="FNDG01000016">
    <property type="protein sequence ID" value="SDI41767.1"/>
    <property type="molecule type" value="Genomic_DNA"/>
</dbReference>
<dbReference type="GO" id="GO:0010181">
    <property type="term" value="F:FMN binding"/>
    <property type="evidence" value="ECO:0007669"/>
    <property type="project" value="InterPro"/>
</dbReference>
<feature type="binding site" evidence="7">
    <location>
        <begin position="125"/>
        <end position="127"/>
    </location>
    <ligand>
        <name>FMN</name>
        <dbReference type="ChEBI" id="CHEBI:58210"/>
    </ligand>
</feature>